<evidence type="ECO:0000313" key="7">
    <source>
        <dbReference type="Proteomes" id="UP000029734"/>
    </source>
</evidence>
<dbReference type="InterPro" id="IPR036388">
    <property type="entry name" value="WH-like_DNA-bd_sf"/>
</dbReference>
<dbReference type="RefSeq" id="WP_036655327.1">
    <property type="nucleotide sequence ID" value="NZ_JQCR01000003.1"/>
</dbReference>
<dbReference type="InterPro" id="IPR000847">
    <property type="entry name" value="LysR_HTH_N"/>
</dbReference>
<proteinExistence type="inferred from homology"/>
<evidence type="ECO:0000256" key="1">
    <source>
        <dbReference type="ARBA" id="ARBA00009437"/>
    </source>
</evidence>
<dbReference type="GO" id="GO:0000976">
    <property type="term" value="F:transcription cis-regulatory region binding"/>
    <property type="evidence" value="ECO:0007669"/>
    <property type="project" value="TreeGrafter"/>
</dbReference>
<evidence type="ECO:0000256" key="3">
    <source>
        <dbReference type="ARBA" id="ARBA00023125"/>
    </source>
</evidence>
<dbReference type="SUPFAM" id="SSF46785">
    <property type="entry name" value="Winged helix' DNA-binding domain"/>
    <property type="match status" value="1"/>
</dbReference>
<protein>
    <recommendedName>
        <fullName evidence="5">HTH lysR-type domain-containing protein</fullName>
    </recommendedName>
</protein>
<dbReference type="Proteomes" id="UP000029734">
    <property type="component" value="Unassembled WGS sequence"/>
</dbReference>
<evidence type="ECO:0000313" key="6">
    <source>
        <dbReference type="EMBL" id="KGE16954.1"/>
    </source>
</evidence>
<evidence type="ECO:0000259" key="5">
    <source>
        <dbReference type="PROSITE" id="PS50931"/>
    </source>
</evidence>
<sequence length="296" mass="33381">MNYTKLHILVLIEKYKKVTDVAAELGLKQPTVTFHMKSLESELGIPLFQYRSGRVLLTEAGRTLYQYAVKIVYLTAEAERSIKQFTSPFDGELEMEAGFIPGTYLLPKAISPFMKSYPGSKLSLTIQPDALLRERLRLQEIHFGLLHSVDTSDKSFNYQLLDHEDAVLIYAPGHPFDGKPDLTVEQVASAPWVQHAEGSSLRTIADKWAQLNQVRLWNRTELNAPETLKAIISEGDAVGIFSKKGIESELSLGRLRYSDLPGIQTEFGGFMLAWRKDYALSPLQQAFVQMIQTETK</sequence>
<comment type="similarity">
    <text evidence="1">Belongs to the LysR transcriptional regulatory family.</text>
</comment>
<dbReference type="EMBL" id="JQCR01000003">
    <property type="protein sequence ID" value="KGE16954.1"/>
    <property type="molecule type" value="Genomic_DNA"/>
</dbReference>
<dbReference type="SUPFAM" id="SSF53850">
    <property type="entry name" value="Periplasmic binding protein-like II"/>
    <property type="match status" value="1"/>
</dbReference>
<dbReference type="Gene3D" id="1.10.10.10">
    <property type="entry name" value="Winged helix-like DNA-binding domain superfamily/Winged helix DNA-binding domain"/>
    <property type="match status" value="1"/>
</dbReference>
<keyword evidence="4" id="KW-0804">Transcription</keyword>
<feature type="domain" description="HTH lysR-type" evidence="5">
    <location>
        <begin position="1"/>
        <end position="58"/>
    </location>
</feature>
<dbReference type="AlphaFoldDB" id="A0A098M391"/>
<dbReference type="STRING" id="268407.PWYN_19985"/>
<dbReference type="GO" id="GO:0003700">
    <property type="term" value="F:DNA-binding transcription factor activity"/>
    <property type="evidence" value="ECO:0007669"/>
    <property type="project" value="InterPro"/>
</dbReference>
<keyword evidence="2" id="KW-0805">Transcription regulation</keyword>
<dbReference type="PANTHER" id="PTHR30126">
    <property type="entry name" value="HTH-TYPE TRANSCRIPTIONAL REGULATOR"/>
    <property type="match status" value="1"/>
</dbReference>
<dbReference type="PANTHER" id="PTHR30126:SF39">
    <property type="entry name" value="HTH-TYPE TRANSCRIPTIONAL REGULATOR CYSL"/>
    <property type="match status" value="1"/>
</dbReference>
<accession>A0A098M391</accession>
<dbReference type="eggNOG" id="COG0583">
    <property type="taxonomic scope" value="Bacteria"/>
</dbReference>
<reference evidence="6 7" key="1">
    <citation type="submission" date="2014-08" db="EMBL/GenBank/DDBJ databases">
        <authorList>
            <person name="den Bakker H.C."/>
        </authorList>
    </citation>
    <scope>NUCLEOTIDE SEQUENCE [LARGE SCALE GENOMIC DNA]</scope>
    <source>
        <strain evidence="6 7">DSM 18334</strain>
    </source>
</reference>
<dbReference type="Gene3D" id="3.40.190.290">
    <property type="match status" value="1"/>
</dbReference>
<dbReference type="InterPro" id="IPR036390">
    <property type="entry name" value="WH_DNA-bd_sf"/>
</dbReference>
<keyword evidence="7" id="KW-1185">Reference proteome</keyword>
<reference evidence="6 7" key="2">
    <citation type="submission" date="2014-10" db="EMBL/GenBank/DDBJ databases">
        <title>Comparative genomics of the Paenibacillus odorifer group.</title>
        <authorList>
            <person name="Tsai Y.-C."/>
            <person name="Martin N."/>
            <person name="Korlach J."/>
            <person name="Wiedmann M."/>
        </authorList>
    </citation>
    <scope>NUCLEOTIDE SEQUENCE [LARGE SCALE GENOMIC DNA]</scope>
    <source>
        <strain evidence="6 7">DSM 18334</strain>
    </source>
</reference>
<evidence type="ECO:0000256" key="4">
    <source>
        <dbReference type="ARBA" id="ARBA00023163"/>
    </source>
</evidence>
<dbReference type="InterPro" id="IPR005119">
    <property type="entry name" value="LysR_subst-bd"/>
</dbReference>
<dbReference type="Pfam" id="PF00126">
    <property type="entry name" value="HTH_1"/>
    <property type="match status" value="1"/>
</dbReference>
<keyword evidence="3" id="KW-0238">DNA-binding</keyword>
<dbReference type="PROSITE" id="PS50931">
    <property type="entry name" value="HTH_LYSR"/>
    <property type="match status" value="1"/>
</dbReference>
<organism evidence="6 7">
    <name type="scientific">Paenibacillus wynnii</name>
    <dbReference type="NCBI Taxonomy" id="268407"/>
    <lineage>
        <taxon>Bacteria</taxon>
        <taxon>Bacillati</taxon>
        <taxon>Bacillota</taxon>
        <taxon>Bacilli</taxon>
        <taxon>Bacillales</taxon>
        <taxon>Paenibacillaceae</taxon>
        <taxon>Paenibacillus</taxon>
    </lineage>
</organism>
<name>A0A098M391_9BACL</name>
<gene>
    <name evidence="6" type="ORF">PWYN_19985</name>
</gene>
<evidence type="ECO:0000256" key="2">
    <source>
        <dbReference type="ARBA" id="ARBA00023015"/>
    </source>
</evidence>
<comment type="caution">
    <text evidence="6">The sequence shown here is derived from an EMBL/GenBank/DDBJ whole genome shotgun (WGS) entry which is preliminary data.</text>
</comment>
<dbReference type="Pfam" id="PF03466">
    <property type="entry name" value="LysR_substrate"/>
    <property type="match status" value="1"/>
</dbReference>